<keyword evidence="2 6" id="KW-0132">Cell division</keyword>
<dbReference type="InterPro" id="IPR016901">
    <property type="entry name" value="APC10/Doc1"/>
</dbReference>
<evidence type="ECO:0000256" key="3">
    <source>
        <dbReference type="ARBA" id="ARBA00022776"/>
    </source>
</evidence>
<dbReference type="CDD" id="cd08366">
    <property type="entry name" value="APC10"/>
    <property type="match status" value="1"/>
</dbReference>
<evidence type="ECO:0000256" key="2">
    <source>
        <dbReference type="ARBA" id="ARBA00022618"/>
    </source>
</evidence>
<evidence type="ECO:0000256" key="6">
    <source>
        <dbReference type="PIRNR" id="PIRNR028841"/>
    </source>
</evidence>
<comment type="function">
    <text evidence="6">Component of the anaphase promoting complex/cyclosome (APC/C), a cell cycle-regulated E3 ubiquitin-protein ligase complex that controls progression through mitosis and the G1 phase of the cell cycle.</text>
</comment>
<gene>
    <name evidence="8" type="ORF">EW146_g8599</name>
</gene>
<evidence type="ECO:0000256" key="4">
    <source>
        <dbReference type="ARBA" id="ARBA00022786"/>
    </source>
</evidence>
<dbReference type="PANTHER" id="PTHR12936:SF0">
    <property type="entry name" value="ANAPHASE-PROMOTING COMPLEX SUBUNIT 10"/>
    <property type="match status" value="1"/>
</dbReference>
<dbReference type="GO" id="GO:0005680">
    <property type="term" value="C:anaphase-promoting complex"/>
    <property type="evidence" value="ECO:0007669"/>
    <property type="project" value="InterPro"/>
</dbReference>
<dbReference type="Gene3D" id="2.60.120.260">
    <property type="entry name" value="Galactose-binding domain-like"/>
    <property type="match status" value="2"/>
</dbReference>
<dbReference type="InterPro" id="IPR008979">
    <property type="entry name" value="Galactose-bd-like_sf"/>
</dbReference>
<proteinExistence type="inferred from homology"/>
<dbReference type="Proteomes" id="UP000310158">
    <property type="component" value="Unassembled WGS sequence"/>
</dbReference>
<evidence type="ECO:0000256" key="5">
    <source>
        <dbReference type="ARBA" id="ARBA00023306"/>
    </source>
</evidence>
<evidence type="ECO:0000256" key="1">
    <source>
        <dbReference type="ARBA" id="ARBA00006762"/>
    </source>
</evidence>
<organism evidence="8 9">
    <name type="scientific">Bondarzewia mesenterica</name>
    <dbReference type="NCBI Taxonomy" id="1095465"/>
    <lineage>
        <taxon>Eukaryota</taxon>
        <taxon>Fungi</taxon>
        <taxon>Dikarya</taxon>
        <taxon>Basidiomycota</taxon>
        <taxon>Agaricomycotina</taxon>
        <taxon>Agaricomycetes</taxon>
        <taxon>Russulales</taxon>
        <taxon>Bondarzewiaceae</taxon>
        <taxon>Bondarzewia</taxon>
    </lineage>
</organism>
<reference evidence="8 9" key="1">
    <citation type="submission" date="2019-02" db="EMBL/GenBank/DDBJ databases">
        <title>Genome sequencing of the rare red list fungi Bondarzewia mesenterica.</title>
        <authorList>
            <person name="Buettner E."/>
            <person name="Kellner H."/>
        </authorList>
    </citation>
    <scope>NUCLEOTIDE SEQUENCE [LARGE SCALE GENOMIC DNA]</scope>
    <source>
        <strain evidence="8 9">DSM 108281</strain>
    </source>
</reference>
<evidence type="ECO:0000259" key="7">
    <source>
        <dbReference type="PROSITE" id="PS51284"/>
    </source>
</evidence>
<dbReference type="PANTHER" id="PTHR12936">
    <property type="entry name" value="ANAPHASE-PROMOTING COMPLEX 10"/>
    <property type="match status" value="1"/>
</dbReference>
<keyword evidence="4 6" id="KW-0833">Ubl conjugation pathway</keyword>
<keyword evidence="5 6" id="KW-0131">Cell cycle</keyword>
<dbReference type="AlphaFoldDB" id="A0A4S4LD53"/>
<dbReference type="GO" id="GO:0070979">
    <property type="term" value="P:protein K11-linked ubiquitination"/>
    <property type="evidence" value="ECO:0007669"/>
    <property type="project" value="TreeGrafter"/>
</dbReference>
<comment type="similarity">
    <text evidence="1 6">Belongs to the APC10 family.</text>
</comment>
<feature type="domain" description="DOC" evidence="7">
    <location>
        <begin position="14"/>
        <end position="215"/>
    </location>
</feature>
<sequence length="215" mass="23502">MSTAVLSASAATIPNNLNELAPLVHPGRKPPVLPGQDIGHLAKWSVSSFKFGFGPECLQDDDPDTFWQYVPVSDGPQPHFVTIEFPRKMAIQVKLPLLSNSPCTIPSSFLSMYPDIGFMLQKISLFLSFPLDDSYTPAAISIRAGTGLGDLQEVRSITLEKPDGWITFDVSTEPGDDGDGFKPVHAYILQILILTNHMNGKDTHVRGMRILGPVE</sequence>
<dbReference type="Pfam" id="PF03256">
    <property type="entry name" value="ANAPC10"/>
    <property type="match status" value="2"/>
</dbReference>
<comment type="caution">
    <text evidence="8">The sequence shown here is derived from an EMBL/GenBank/DDBJ whole genome shotgun (WGS) entry which is preliminary data.</text>
</comment>
<dbReference type="SMART" id="SM01337">
    <property type="entry name" value="APC10"/>
    <property type="match status" value="1"/>
</dbReference>
<evidence type="ECO:0000313" key="8">
    <source>
        <dbReference type="EMBL" id="THH09742.1"/>
    </source>
</evidence>
<name>A0A4S4LD53_9AGAM</name>
<evidence type="ECO:0000313" key="9">
    <source>
        <dbReference type="Proteomes" id="UP000310158"/>
    </source>
</evidence>
<dbReference type="PROSITE" id="PS51284">
    <property type="entry name" value="DOC"/>
    <property type="match status" value="1"/>
</dbReference>
<dbReference type="GO" id="GO:0051301">
    <property type="term" value="P:cell division"/>
    <property type="evidence" value="ECO:0007669"/>
    <property type="project" value="UniProtKB-KW"/>
</dbReference>
<dbReference type="InterPro" id="IPR004939">
    <property type="entry name" value="APC_su10/DOC_dom"/>
</dbReference>
<accession>A0A4S4LD53</accession>
<dbReference type="PIRSF" id="PIRSF028841">
    <property type="entry name" value="APC10_sub"/>
    <property type="match status" value="1"/>
</dbReference>
<dbReference type="GO" id="GO:0031145">
    <property type="term" value="P:anaphase-promoting complex-dependent catabolic process"/>
    <property type="evidence" value="ECO:0007669"/>
    <property type="project" value="InterPro"/>
</dbReference>
<dbReference type="SUPFAM" id="SSF49785">
    <property type="entry name" value="Galactose-binding domain-like"/>
    <property type="match status" value="2"/>
</dbReference>
<dbReference type="EMBL" id="SGPL01000611">
    <property type="protein sequence ID" value="THH09742.1"/>
    <property type="molecule type" value="Genomic_DNA"/>
</dbReference>
<keyword evidence="3 6" id="KW-0498">Mitosis</keyword>
<keyword evidence="9" id="KW-1185">Reference proteome</keyword>
<protein>
    <recommendedName>
        <fullName evidence="6">Anaphase-promoting complex subunit 10</fullName>
    </recommendedName>
</protein>
<dbReference type="OrthoDB" id="24948at2759"/>